<sequence>MLSPHEFAALLLVGGTRDLDALDRGDLASLVERQLVALDRLVGGRQVRLTARGASVVKAVTRRPQ</sequence>
<reference evidence="1 2" key="1">
    <citation type="submission" date="2018-01" db="EMBL/GenBank/DDBJ databases">
        <title>Whole genome analyses suggest that Burkholderia sensu lato contains two further novel genera in the rhizoxinica-symbiotica group Mycetohabitans gen. nov., and Trinickia gen. nov.: implications for the evolution of diazotrophy and nodulation in the Burkholderiaceae.</title>
        <authorList>
            <person name="Estrada-de los Santos P."/>
            <person name="Palmer M."/>
            <person name="Chavez-Ramirez B."/>
            <person name="Beukes C."/>
            <person name="Steenkamp E.T."/>
            <person name="Hirsch A.M."/>
            <person name="Manyaka P."/>
            <person name="Maluk M."/>
            <person name="Lafos M."/>
            <person name="Crook M."/>
            <person name="Gross E."/>
            <person name="Simon M.F."/>
            <person name="Bueno dos Reis Junior F."/>
            <person name="Poole P.S."/>
            <person name="Venter S.N."/>
            <person name="James E.K."/>
        </authorList>
    </citation>
    <scope>NUCLEOTIDE SEQUENCE [LARGE SCALE GENOMIC DNA]</scope>
    <source>
        <strain evidence="1 2">GP25-8</strain>
    </source>
</reference>
<dbReference type="EMBL" id="PNYB01000002">
    <property type="protein sequence ID" value="PMS27798.1"/>
    <property type="molecule type" value="Genomic_DNA"/>
</dbReference>
<protein>
    <recommendedName>
        <fullName evidence="3">Preprotein translocase subunit SecA</fullName>
    </recommendedName>
</protein>
<keyword evidence="2" id="KW-1185">Reference proteome</keyword>
<dbReference type="Proteomes" id="UP000235347">
    <property type="component" value="Unassembled WGS sequence"/>
</dbReference>
<proteinExistence type="predicted"/>
<organism evidence="1 2">
    <name type="scientific">Trinickia soli</name>
    <dbReference type="NCBI Taxonomy" id="380675"/>
    <lineage>
        <taxon>Bacteria</taxon>
        <taxon>Pseudomonadati</taxon>
        <taxon>Pseudomonadota</taxon>
        <taxon>Betaproteobacteria</taxon>
        <taxon>Burkholderiales</taxon>
        <taxon>Burkholderiaceae</taxon>
        <taxon>Trinickia</taxon>
    </lineage>
</organism>
<dbReference type="RefSeq" id="WP_102608447.1">
    <property type="nucleotide sequence ID" value="NZ_CADIKD010000004.1"/>
</dbReference>
<name>A0A2N7WEE8_9BURK</name>
<evidence type="ECO:0000313" key="1">
    <source>
        <dbReference type="EMBL" id="PMS27798.1"/>
    </source>
</evidence>
<dbReference type="AlphaFoldDB" id="A0A2N7WEE8"/>
<comment type="caution">
    <text evidence="1">The sequence shown here is derived from an EMBL/GenBank/DDBJ whole genome shotgun (WGS) entry which is preliminary data.</text>
</comment>
<evidence type="ECO:0000313" key="2">
    <source>
        <dbReference type="Proteomes" id="UP000235347"/>
    </source>
</evidence>
<accession>A0A2N7WEE8</accession>
<evidence type="ECO:0008006" key="3">
    <source>
        <dbReference type="Google" id="ProtNLM"/>
    </source>
</evidence>
<gene>
    <name evidence="1" type="ORF">C0Z19_03840</name>
</gene>